<comment type="subcellular location">
    <subcellularLocation>
        <location evidence="1 4">Cell outer membrane</location>
    </subcellularLocation>
</comment>
<reference evidence="8 9" key="1">
    <citation type="submission" date="2018-08" db="EMBL/GenBank/DDBJ databases">
        <title>Erythrobacter zhengii sp.nov., a bacterium isolated from deep-sea sediment.</title>
        <authorList>
            <person name="Fang C."/>
            <person name="Wu Y.-H."/>
            <person name="Sun C."/>
            <person name="Wang H."/>
            <person name="Cheng H."/>
            <person name="Meng F.-X."/>
            <person name="Wang C.-S."/>
            <person name="Xu X.-W."/>
        </authorList>
    </citation>
    <scope>NUCLEOTIDE SEQUENCE [LARGE SCALE GENOMIC DNA]</scope>
    <source>
        <strain evidence="8 9">CCTCC AB 2015396</strain>
    </source>
</reference>
<keyword evidence="2 4" id="KW-0472">Membrane</keyword>
<dbReference type="SUPFAM" id="SSF56935">
    <property type="entry name" value="Porins"/>
    <property type="match status" value="1"/>
</dbReference>
<dbReference type="PANTHER" id="PTHR40980:SF3">
    <property type="entry name" value="TONB-DEPENDENT RECEPTOR-LIKE BETA-BARREL DOMAIN-CONTAINING PROTEIN"/>
    <property type="match status" value="1"/>
</dbReference>
<dbReference type="InterPro" id="IPR000531">
    <property type="entry name" value="Beta-barrel_TonB"/>
</dbReference>
<feature type="domain" description="TonB-dependent receptor-like beta-barrel" evidence="6">
    <location>
        <begin position="424"/>
        <end position="842"/>
    </location>
</feature>
<sequence>MHNVHLFTRAALLASVAAVTGFAAPAIAQDAALSTDDVIIVTGSIRQSQQASIAEKRQAPNLADIAAADSVGRFPDQNSAAALSRLPAVAVQRDQGQERYIQVRGAPNRWTSVSIDGIPLTGVDEGGDSRAFRFDAVPAVALSRMVVNKSLTADQQADAIVATIDLQTYSPMDRRGLQVSGDLGYGWMGLGDGEQRQGSIRAGWANDTIGVMAGASHYRRDQLTDNREVGLYDSLGPTEFDIRQYKLERWSNSYFGGIEIDPSDDLRLWVKGIYTEFNDDEQRNQYELRLDRAAAGTRGFSSGELYGVPLRGSFNYGEYRNENYIGTFGADYEALGGFSASLRLNYTKTKNDTYLPLVQSSTSGFASPSITYDASDPRFPIVTLYGTIDSATPGNPPVYVRGPELLNSPQNQLSVAGAYMIDARQATDVDAYTGRLDLAQEFDSGLTLKGGLYYVDRQIDGNNFSFANIAALGALGGRVGQPFDVNSYVTNVPWDTRFPLGFTLNYVDNEAMRADIDSLLVKLEDAGLFDPAKSIPASDRYAQAEKIYAGYVSGEYEMDALTIIAGLRVEHYKMENSGTVITSVQTPITVDQSYTDFFPSVNLRYEATNNLVLRLAGQRGISRPAYGAIRVGASINDTASPGTISGGNPGLRPEYTWGVDASAEYYLPTNGIVSVTGFYRWVDNVFFSGAEILTGDTYDFGGVDRTGYLLSGTFNGKNGKLYGVELNAQNQFDFLPSPLDGLGVQGNVTFLGGTFDAPATATQPAQSGLPFQGLSDTIANASVFYEKYGFSARVSYQWRSDWEDTLGGLGAGESRKGYENLDVSLRYSVNDYLTLFADLANLTDEYYIAYTGGQDKPSEVEQIGSRYLFGVRFDF</sequence>
<feature type="chain" id="PRO_5017360739" evidence="5">
    <location>
        <begin position="29"/>
        <end position="875"/>
    </location>
</feature>
<dbReference type="OrthoDB" id="5476657at2"/>
<name>A0A3A1PJ91_9SPHN</name>
<dbReference type="RefSeq" id="WP_119591299.1">
    <property type="nucleotide sequence ID" value="NZ_QXFM01000006.1"/>
</dbReference>
<dbReference type="Gene3D" id="2.40.170.20">
    <property type="entry name" value="TonB-dependent receptor, beta-barrel domain"/>
    <property type="match status" value="1"/>
</dbReference>
<dbReference type="InterPro" id="IPR010104">
    <property type="entry name" value="TonB_rcpt_bac"/>
</dbReference>
<evidence type="ECO:0000256" key="5">
    <source>
        <dbReference type="SAM" id="SignalP"/>
    </source>
</evidence>
<comment type="similarity">
    <text evidence="4">Belongs to the TonB-dependent receptor family.</text>
</comment>
<dbReference type="InterPro" id="IPR012910">
    <property type="entry name" value="Plug_dom"/>
</dbReference>
<evidence type="ECO:0000256" key="4">
    <source>
        <dbReference type="RuleBase" id="RU003357"/>
    </source>
</evidence>
<evidence type="ECO:0000313" key="9">
    <source>
        <dbReference type="Proteomes" id="UP000265366"/>
    </source>
</evidence>
<dbReference type="Pfam" id="PF07715">
    <property type="entry name" value="Plug"/>
    <property type="match status" value="1"/>
</dbReference>
<dbReference type="InterPro" id="IPR036942">
    <property type="entry name" value="Beta-barrel_TonB_sf"/>
</dbReference>
<evidence type="ECO:0000259" key="7">
    <source>
        <dbReference type="Pfam" id="PF07715"/>
    </source>
</evidence>
<protein>
    <submittedName>
        <fullName evidence="8">TonB-dependent receptor</fullName>
    </submittedName>
</protein>
<comment type="caution">
    <text evidence="8">The sequence shown here is derived from an EMBL/GenBank/DDBJ whole genome shotgun (WGS) entry which is preliminary data.</text>
</comment>
<dbReference type="InterPro" id="IPR037066">
    <property type="entry name" value="Plug_dom_sf"/>
</dbReference>
<feature type="signal peptide" evidence="5">
    <location>
        <begin position="1"/>
        <end position="28"/>
    </location>
</feature>
<evidence type="ECO:0000259" key="6">
    <source>
        <dbReference type="Pfam" id="PF00593"/>
    </source>
</evidence>
<evidence type="ECO:0000256" key="1">
    <source>
        <dbReference type="ARBA" id="ARBA00004442"/>
    </source>
</evidence>
<keyword evidence="3" id="KW-0998">Cell outer membrane</keyword>
<dbReference type="NCBIfam" id="TIGR01782">
    <property type="entry name" value="TonB-Xanth-Caul"/>
    <property type="match status" value="1"/>
</dbReference>
<proteinExistence type="inferred from homology"/>
<keyword evidence="9" id="KW-1185">Reference proteome</keyword>
<keyword evidence="4" id="KW-0798">TonB box</keyword>
<dbReference type="Gene3D" id="2.170.130.10">
    <property type="entry name" value="TonB-dependent receptor, plug domain"/>
    <property type="match status" value="1"/>
</dbReference>
<keyword evidence="5" id="KW-0732">Signal</keyword>
<dbReference type="AlphaFoldDB" id="A0A3A1PJ91"/>
<gene>
    <name evidence="8" type="ORF">D2V17_01065</name>
</gene>
<accession>A0A3A1PJ91</accession>
<organism evidence="8 9">
    <name type="scientific">Aurantiacibacter xanthus</name>
    <dbReference type="NCBI Taxonomy" id="1784712"/>
    <lineage>
        <taxon>Bacteria</taxon>
        <taxon>Pseudomonadati</taxon>
        <taxon>Pseudomonadota</taxon>
        <taxon>Alphaproteobacteria</taxon>
        <taxon>Sphingomonadales</taxon>
        <taxon>Erythrobacteraceae</taxon>
        <taxon>Aurantiacibacter</taxon>
    </lineage>
</organism>
<evidence type="ECO:0000256" key="2">
    <source>
        <dbReference type="ARBA" id="ARBA00023136"/>
    </source>
</evidence>
<feature type="domain" description="TonB-dependent receptor plug" evidence="7">
    <location>
        <begin position="56"/>
        <end position="158"/>
    </location>
</feature>
<dbReference type="EMBL" id="QXFM01000006">
    <property type="protein sequence ID" value="RIV92883.1"/>
    <property type="molecule type" value="Genomic_DNA"/>
</dbReference>
<dbReference type="Proteomes" id="UP000265366">
    <property type="component" value="Unassembled WGS sequence"/>
</dbReference>
<evidence type="ECO:0000313" key="8">
    <source>
        <dbReference type="EMBL" id="RIV92883.1"/>
    </source>
</evidence>
<dbReference type="GO" id="GO:0009279">
    <property type="term" value="C:cell outer membrane"/>
    <property type="evidence" value="ECO:0007669"/>
    <property type="project" value="UniProtKB-SubCell"/>
</dbReference>
<keyword evidence="8" id="KW-0675">Receptor</keyword>
<dbReference type="PANTHER" id="PTHR40980">
    <property type="entry name" value="PLUG DOMAIN-CONTAINING PROTEIN"/>
    <property type="match status" value="1"/>
</dbReference>
<dbReference type="Pfam" id="PF00593">
    <property type="entry name" value="TonB_dep_Rec_b-barrel"/>
    <property type="match status" value="1"/>
</dbReference>
<evidence type="ECO:0000256" key="3">
    <source>
        <dbReference type="ARBA" id="ARBA00023237"/>
    </source>
</evidence>